<evidence type="ECO:0000313" key="2">
    <source>
        <dbReference type="EMBL" id="KAL3786089.1"/>
    </source>
</evidence>
<gene>
    <name evidence="2" type="ORF">HJC23_003206</name>
</gene>
<reference evidence="2 3" key="1">
    <citation type="journal article" date="2020" name="G3 (Bethesda)">
        <title>Improved Reference Genome for Cyclotella cryptica CCMP332, a Model for Cell Wall Morphogenesis, Salinity Adaptation, and Lipid Production in Diatoms (Bacillariophyta).</title>
        <authorList>
            <person name="Roberts W.R."/>
            <person name="Downey K.M."/>
            <person name="Ruck E.C."/>
            <person name="Traller J.C."/>
            <person name="Alverson A.J."/>
        </authorList>
    </citation>
    <scope>NUCLEOTIDE SEQUENCE [LARGE SCALE GENOMIC DNA]</scope>
    <source>
        <strain evidence="2 3">CCMP332</strain>
    </source>
</reference>
<dbReference type="AlphaFoldDB" id="A0ABD3PEG9"/>
<comment type="caution">
    <text evidence="2">The sequence shown here is derived from an EMBL/GenBank/DDBJ whole genome shotgun (WGS) entry which is preliminary data.</text>
</comment>
<dbReference type="EMBL" id="JABMIG020000202">
    <property type="protein sequence ID" value="KAL3786089.1"/>
    <property type="molecule type" value="Genomic_DNA"/>
</dbReference>
<dbReference type="InterPro" id="IPR030392">
    <property type="entry name" value="S74_ICA"/>
</dbReference>
<name>A0ABD3PEG9_9STRA</name>
<evidence type="ECO:0000259" key="1">
    <source>
        <dbReference type="Pfam" id="PF13884"/>
    </source>
</evidence>
<keyword evidence="3" id="KW-1185">Reference proteome</keyword>
<accession>A0ABD3PEG9</accession>
<evidence type="ECO:0000313" key="3">
    <source>
        <dbReference type="Proteomes" id="UP001516023"/>
    </source>
</evidence>
<dbReference type="Proteomes" id="UP001516023">
    <property type="component" value="Unassembled WGS sequence"/>
</dbReference>
<feature type="domain" description="Peptidase S74" evidence="1">
    <location>
        <begin position="404"/>
        <end position="433"/>
    </location>
</feature>
<proteinExistence type="predicted"/>
<dbReference type="Pfam" id="PF13884">
    <property type="entry name" value="Peptidase_S74"/>
    <property type="match status" value="1"/>
</dbReference>
<sequence>MLRYVVIIFAEIQRIQPTRKIMHLKIIFTASLVVSAPAWGSCKDIEPDFSPCQHGQIVFVSSNGELDSDRLLIFDETELTVKMDKFSANIFIGDSTNFHGREIVNTALVDSTIEGIRHLTVNTLALQSQASTGKSGFGLAIVNSDDILSATGHLWWDDNRKVVKVSSLEALGGSIAIESDVDLNFHTLMNAKLSAGLNELNFKNGNGYRAYAQRPSDGLILIIGEDGAIKALPTIKQESKDSLQINSKIKLTKTIDLNGQEMMNAKISSGTVDGPIDITPNYIKAKGVSSLNIQQDKTVTSDGLALLGLDGTLQMGPISIDRYGTLGDVIVKGTINFAHKGSHFHGRVKDVDIVGGTISKLEKLYVIGGTILDLGLHVAGNRYIDSALTVSGSVFGSGPYVDISDKRFKRNIEKIESTEALEKILQLEGVLYDVDLSAMLSFNRLGNGGLERAALFTFGANLVESLKQITSEVQEFKQALLQHLDEIHTMRKSIWSTS</sequence>
<protein>
    <recommendedName>
        <fullName evidence="1">Peptidase S74 domain-containing protein</fullName>
    </recommendedName>
</protein>
<organism evidence="2 3">
    <name type="scientific">Cyclotella cryptica</name>
    <dbReference type="NCBI Taxonomy" id="29204"/>
    <lineage>
        <taxon>Eukaryota</taxon>
        <taxon>Sar</taxon>
        <taxon>Stramenopiles</taxon>
        <taxon>Ochrophyta</taxon>
        <taxon>Bacillariophyta</taxon>
        <taxon>Coscinodiscophyceae</taxon>
        <taxon>Thalassiosirophycidae</taxon>
        <taxon>Stephanodiscales</taxon>
        <taxon>Stephanodiscaceae</taxon>
        <taxon>Cyclotella</taxon>
    </lineage>
</organism>